<dbReference type="Pfam" id="PF00488">
    <property type="entry name" value="MutS_V"/>
    <property type="match status" value="1"/>
</dbReference>
<protein>
    <recommendedName>
        <fullName evidence="5">DNA mismatch repair proteins mutS family domain-containing protein</fullName>
    </recommendedName>
</protein>
<sequence length="631" mass="72349">MNNNNEEPKKNNGEKKSVNIVTPTTLFKLPITFVEVNKLHKLDEHILTDLELIECSSSNNNNSSDSPTNSPNAEVVEALKEPETKTKTMYEHVFNPKTIYGKQFLSNWATYYTSDVTFLKQTQKLIKHFSPPPPPNNESESEDPTSNNIEQYSDIHAIWNSIQNDKNFKDKFGYIDIGLLEPLNSSSFFLQILSLQNLASPVISLLTPLIILIIPFFLLKIQQMPVSFSSYVSSLKRIAQYHPIGKVFENFSSIPWDKRIYMFVSIAFYFLQIYQNVVSCHRFYKNMFLIHNNIHKFSSYIEHSIRNITYIHSITENLSSYKQFREESAVHAQVLSALHSDIKTVMPFKLTLANISNIGTIMKYYYQIFANESVKNAISYSFGFNSYFEHLSGLKSLVLTKKIAPCTFVKSAATKTYLESSYYAPLMNQNPVKNKILLHKKTTITGPNAAGKTTLIKSTLLNVILSQQLGYGFYKKAKLLPYHYVHSYLNIPDTSGRDSLFQAESRRCREILTCLLENKTKRHFCIFDELYSGTNPYEAVASAFGFIKYLNKYENLDLLLTTHYTKLCELLQAENVQNMHMKIELCESGQIKYLYKLDKGISSIKGGIKVLEDLDYPAEIINSTRVIINSE</sequence>
<keyword evidence="4" id="KW-0472">Membrane</keyword>
<feature type="transmembrane region" description="Helical" evidence="4">
    <location>
        <begin position="198"/>
        <end position="219"/>
    </location>
</feature>
<evidence type="ECO:0000313" key="6">
    <source>
        <dbReference type="EMBL" id="QHT87094.1"/>
    </source>
</evidence>
<evidence type="ECO:0000256" key="2">
    <source>
        <dbReference type="ARBA" id="ARBA00022840"/>
    </source>
</evidence>
<dbReference type="SUPFAM" id="SSF52540">
    <property type="entry name" value="P-loop containing nucleoside triphosphate hydrolases"/>
    <property type="match status" value="1"/>
</dbReference>
<proteinExistence type="predicted"/>
<dbReference type="PANTHER" id="PTHR11361:SF99">
    <property type="entry name" value="DNA MISMATCH REPAIR PROTEIN"/>
    <property type="match status" value="1"/>
</dbReference>
<keyword evidence="1" id="KW-0547">Nucleotide-binding</keyword>
<dbReference type="EMBL" id="MN740082">
    <property type="protein sequence ID" value="QHT87094.1"/>
    <property type="molecule type" value="Genomic_DNA"/>
</dbReference>
<evidence type="ECO:0000256" key="1">
    <source>
        <dbReference type="ARBA" id="ARBA00022741"/>
    </source>
</evidence>
<dbReference type="InterPro" id="IPR045076">
    <property type="entry name" value="MutS"/>
</dbReference>
<dbReference type="InterPro" id="IPR000432">
    <property type="entry name" value="DNA_mismatch_repair_MutS_C"/>
</dbReference>
<evidence type="ECO:0000259" key="5">
    <source>
        <dbReference type="SMART" id="SM00534"/>
    </source>
</evidence>
<dbReference type="GO" id="GO:0030983">
    <property type="term" value="F:mismatched DNA binding"/>
    <property type="evidence" value="ECO:0007669"/>
    <property type="project" value="InterPro"/>
</dbReference>
<dbReference type="Gene3D" id="3.40.50.300">
    <property type="entry name" value="P-loop containing nucleotide triphosphate hydrolases"/>
    <property type="match status" value="1"/>
</dbReference>
<organism evidence="6">
    <name type="scientific">viral metagenome</name>
    <dbReference type="NCBI Taxonomy" id="1070528"/>
    <lineage>
        <taxon>unclassified sequences</taxon>
        <taxon>metagenomes</taxon>
        <taxon>organismal metagenomes</taxon>
    </lineage>
</organism>
<keyword evidence="3" id="KW-0238">DNA-binding</keyword>
<dbReference type="GO" id="GO:0140664">
    <property type="term" value="F:ATP-dependent DNA damage sensor activity"/>
    <property type="evidence" value="ECO:0007669"/>
    <property type="project" value="InterPro"/>
</dbReference>
<reference evidence="6" key="1">
    <citation type="journal article" date="2020" name="Nature">
        <title>Giant virus diversity and host interactions through global metagenomics.</title>
        <authorList>
            <person name="Schulz F."/>
            <person name="Roux S."/>
            <person name="Paez-Espino D."/>
            <person name="Jungbluth S."/>
            <person name="Walsh D.A."/>
            <person name="Denef V.J."/>
            <person name="McMahon K.D."/>
            <person name="Konstantinidis K.T."/>
            <person name="Eloe-Fadrosh E.A."/>
            <person name="Kyrpides N.C."/>
            <person name="Woyke T."/>
        </authorList>
    </citation>
    <scope>NUCLEOTIDE SEQUENCE</scope>
    <source>
        <strain evidence="6">GVMAG-M-3300023184-18</strain>
    </source>
</reference>
<dbReference type="GO" id="GO:0006298">
    <property type="term" value="P:mismatch repair"/>
    <property type="evidence" value="ECO:0007669"/>
    <property type="project" value="InterPro"/>
</dbReference>
<name>A0A6C0I2J0_9ZZZZ</name>
<dbReference type="GO" id="GO:0005829">
    <property type="term" value="C:cytosol"/>
    <property type="evidence" value="ECO:0007669"/>
    <property type="project" value="TreeGrafter"/>
</dbReference>
<dbReference type="GO" id="GO:0005524">
    <property type="term" value="F:ATP binding"/>
    <property type="evidence" value="ECO:0007669"/>
    <property type="project" value="UniProtKB-KW"/>
</dbReference>
<dbReference type="SMART" id="SM00534">
    <property type="entry name" value="MUTSac"/>
    <property type="match status" value="1"/>
</dbReference>
<dbReference type="InterPro" id="IPR027417">
    <property type="entry name" value="P-loop_NTPase"/>
</dbReference>
<feature type="domain" description="DNA mismatch repair proteins mutS family" evidence="5">
    <location>
        <begin position="439"/>
        <end position="629"/>
    </location>
</feature>
<keyword evidence="4" id="KW-1133">Transmembrane helix</keyword>
<dbReference type="PANTHER" id="PTHR11361">
    <property type="entry name" value="DNA MISMATCH REPAIR PROTEIN MUTS FAMILY MEMBER"/>
    <property type="match status" value="1"/>
</dbReference>
<keyword evidence="4" id="KW-0812">Transmembrane</keyword>
<accession>A0A6C0I2J0</accession>
<dbReference type="AlphaFoldDB" id="A0A6C0I2J0"/>
<keyword evidence="2" id="KW-0067">ATP-binding</keyword>
<evidence type="ECO:0000256" key="3">
    <source>
        <dbReference type="ARBA" id="ARBA00023125"/>
    </source>
</evidence>
<feature type="transmembrane region" description="Helical" evidence="4">
    <location>
        <begin position="260"/>
        <end position="277"/>
    </location>
</feature>
<evidence type="ECO:0000256" key="4">
    <source>
        <dbReference type="SAM" id="Phobius"/>
    </source>
</evidence>